<comment type="caution">
    <text evidence="3">The sequence shown here is derived from an EMBL/GenBank/DDBJ whole genome shotgun (WGS) entry which is preliminary data.</text>
</comment>
<evidence type="ECO:0000313" key="4">
    <source>
        <dbReference type="Proteomes" id="UP000221165"/>
    </source>
</evidence>
<keyword evidence="2" id="KW-1133">Transmembrane helix</keyword>
<gene>
    <name evidence="3" type="ORF">CSUI_002025</name>
</gene>
<accession>A0A2C6LAL7</accession>
<evidence type="ECO:0000256" key="1">
    <source>
        <dbReference type="SAM" id="MobiDB-lite"/>
    </source>
</evidence>
<feature type="compositionally biased region" description="Basic and acidic residues" evidence="1">
    <location>
        <begin position="711"/>
        <end position="729"/>
    </location>
</feature>
<feature type="compositionally biased region" description="Polar residues" evidence="1">
    <location>
        <begin position="567"/>
        <end position="584"/>
    </location>
</feature>
<name>A0A2C6LAL7_9APIC</name>
<evidence type="ECO:0000256" key="2">
    <source>
        <dbReference type="SAM" id="Phobius"/>
    </source>
</evidence>
<sequence length="984" mass="111534">MLGRQHGRKREPARKAEQQAEMKDCSETKRCSGCCDDWCQREKVPTGRLASILSVYLETFPSSPYLSWPSSARFSKVLDVSFPLSSYVSPFPGLQLLYIYLPLWQLTDFSSFPSSSCTSPLLALSRLSCLFFFSLDGLMRIFSALMYSLVSLVVLLIPYSPLSFSFFFPCSHLAIIEAKHLSSSSFGFARQKRFPSLCVSSSSPPPFFSATPHHYTSRSLSLPFLPVYRSLLSPSPPPAISNLGFLSLSSVHVVSSIDLKDKQESYNLPGKNCYVYRSSYSSSGRSSCEPSDRRRSLKWSSPGYYERLYHTDVRCTYTPFRFLPPEKTTWRGASVTPQEKGTPGFLIDLFNKGKGGGDRDSMSTSSLVFSHRNILQPLSSRAHKSAPSSSSLLARYISTPLFRFNSSSPSQPKVFQDTFGKVSSLSCSSQVSSQQPSIRRQSVSVLTGFLKKGCRCQRKPAGLFPETGHFSLSHALNASRLRDESFSRRERLSTSLALFFFGRRRQKKKEEEAEKTDGEKRLDDTPKGNERMRLLRLSEGGQKEKEDRAREREAAGEDGETALASHRVSSMRTQKARHSVSTETKSTRVAGKAEGGEQGEDRREEGGGVLETGESEGVDGKEEPQKEGNSLGQRGGLATIQGASEEESGESREREIQLDSSSESLRKPEGNLTEVEEAPRKEEDLPRKKRRIPWNLGRSWSQLVKDKISQRTKEAMQRLKAQRQKEKGDQAVPPQSFSPSPRPRVTRTGLSQETRQKLSQRLKKRWSDPEARLKLLQLGRDRSHSLETRRAISESIRLKWRNNPEYAEKVRQAQAKVNCTGEKKKKISDSLKRLWRDEEFRSRMSTARKPFTTERRLALSQKIADLWAYDEDYRNRTLEAIRSRFDRIREEGEDYPERRLTRSRRKTSLVFTRTLSGGDDDFHGARDVLSFLGGKRGKSGGSGLYPLSIQSPNSQRHQFWRRMYEKLLLEEKEKEKIRASVSMG</sequence>
<keyword evidence="2" id="KW-0472">Membrane</keyword>
<dbReference type="Proteomes" id="UP000221165">
    <property type="component" value="Unassembled WGS sequence"/>
</dbReference>
<feature type="compositionally biased region" description="Basic and acidic residues" evidence="1">
    <location>
        <begin position="508"/>
        <end position="533"/>
    </location>
</feature>
<dbReference type="AlphaFoldDB" id="A0A2C6LAL7"/>
<dbReference type="RefSeq" id="XP_067925808.1">
    <property type="nucleotide sequence ID" value="XM_068062227.1"/>
</dbReference>
<evidence type="ECO:0000313" key="3">
    <source>
        <dbReference type="EMBL" id="PHJ24134.1"/>
    </source>
</evidence>
<protein>
    <submittedName>
        <fullName evidence="3">Bt1 transmembrane domain-containing protein</fullName>
    </submittedName>
</protein>
<feature type="compositionally biased region" description="Basic and acidic residues" evidence="1">
    <location>
        <begin position="677"/>
        <end position="686"/>
    </location>
</feature>
<feature type="transmembrane region" description="Helical" evidence="2">
    <location>
        <begin position="145"/>
        <end position="168"/>
    </location>
</feature>
<dbReference type="GeneID" id="94425438"/>
<feature type="compositionally biased region" description="Polar residues" evidence="1">
    <location>
        <begin position="748"/>
        <end position="757"/>
    </location>
</feature>
<dbReference type="OrthoDB" id="6013at2759"/>
<keyword evidence="2 3" id="KW-0812">Transmembrane</keyword>
<reference evidence="3 4" key="1">
    <citation type="journal article" date="2017" name="Int. J. Parasitol.">
        <title>The genome of the protozoan parasite Cystoisospora suis and a reverse vaccinology approach to identify vaccine candidates.</title>
        <authorList>
            <person name="Palmieri N."/>
            <person name="Shrestha A."/>
            <person name="Ruttkowski B."/>
            <person name="Beck T."/>
            <person name="Vogl C."/>
            <person name="Tomley F."/>
            <person name="Blake D.P."/>
            <person name="Joachim A."/>
        </authorList>
    </citation>
    <scope>NUCLEOTIDE SEQUENCE [LARGE SCALE GENOMIC DNA]</scope>
    <source>
        <strain evidence="3 4">Wien I</strain>
    </source>
</reference>
<feature type="region of interest" description="Disordered" evidence="1">
    <location>
        <begin position="507"/>
        <end position="692"/>
    </location>
</feature>
<keyword evidence="4" id="KW-1185">Reference proteome</keyword>
<dbReference type="EMBL" id="MIGC01000843">
    <property type="protein sequence ID" value="PHJ24134.1"/>
    <property type="molecule type" value="Genomic_DNA"/>
</dbReference>
<feature type="compositionally biased region" description="Basic and acidic residues" evidence="1">
    <location>
        <begin position="541"/>
        <end position="555"/>
    </location>
</feature>
<organism evidence="3 4">
    <name type="scientific">Cystoisospora suis</name>
    <dbReference type="NCBI Taxonomy" id="483139"/>
    <lineage>
        <taxon>Eukaryota</taxon>
        <taxon>Sar</taxon>
        <taxon>Alveolata</taxon>
        <taxon>Apicomplexa</taxon>
        <taxon>Conoidasida</taxon>
        <taxon>Coccidia</taxon>
        <taxon>Eucoccidiorida</taxon>
        <taxon>Eimeriorina</taxon>
        <taxon>Sarcocystidae</taxon>
        <taxon>Cystoisospora</taxon>
    </lineage>
</organism>
<dbReference type="VEuPathDB" id="ToxoDB:CSUI_002025"/>
<feature type="region of interest" description="Disordered" evidence="1">
    <location>
        <begin position="711"/>
        <end position="764"/>
    </location>
</feature>
<proteinExistence type="predicted"/>